<feature type="compositionally biased region" description="Basic residues" evidence="1">
    <location>
        <begin position="317"/>
        <end position="341"/>
    </location>
</feature>
<feature type="region of interest" description="Disordered" evidence="1">
    <location>
        <begin position="310"/>
        <end position="381"/>
    </location>
</feature>
<feature type="region of interest" description="Disordered" evidence="1">
    <location>
        <begin position="493"/>
        <end position="521"/>
    </location>
</feature>
<accession>A0A6L2L676</accession>
<dbReference type="PANTHER" id="PTHR11439:SF463">
    <property type="entry name" value="REVERSE TRANSCRIPTASE TY1_COPIA-TYPE DOMAIN-CONTAINING PROTEIN"/>
    <property type="match status" value="1"/>
</dbReference>
<organism evidence="3">
    <name type="scientific">Tanacetum cinerariifolium</name>
    <name type="common">Dalmatian daisy</name>
    <name type="synonym">Chrysanthemum cinerariifolium</name>
    <dbReference type="NCBI Taxonomy" id="118510"/>
    <lineage>
        <taxon>Eukaryota</taxon>
        <taxon>Viridiplantae</taxon>
        <taxon>Streptophyta</taxon>
        <taxon>Embryophyta</taxon>
        <taxon>Tracheophyta</taxon>
        <taxon>Spermatophyta</taxon>
        <taxon>Magnoliopsida</taxon>
        <taxon>eudicotyledons</taxon>
        <taxon>Gunneridae</taxon>
        <taxon>Pentapetalae</taxon>
        <taxon>asterids</taxon>
        <taxon>campanulids</taxon>
        <taxon>Asterales</taxon>
        <taxon>Asteraceae</taxon>
        <taxon>Asteroideae</taxon>
        <taxon>Anthemideae</taxon>
        <taxon>Anthemidinae</taxon>
        <taxon>Tanacetum</taxon>
    </lineage>
</organism>
<evidence type="ECO:0000313" key="3">
    <source>
        <dbReference type="EMBL" id="GEU55815.1"/>
    </source>
</evidence>
<dbReference type="Pfam" id="PF07727">
    <property type="entry name" value="RVT_2"/>
    <property type="match status" value="1"/>
</dbReference>
<dbReference type="InterPro" id="IPR013103">
    <property type="entry name" value="RVT_2"/>
</dbReference>
<protein>
    <recommendedName>
        <fullName evidence="2">Reverse transcriptase Ty1/copia-type domain-containing protein</fullName>
    </recommendedName>
</protein>
<gene>
    <name evidence="3" type="ORF">Tci_027793</name>
</gene>
<dbReference type="AlphaFoldDB" id="A0A6L2L676"/>
<evidence type="ECO:0000256" key="1">
    <source>
        <dbReference type="SAM" id="MobiDB-lite"/>
    </source>
</evidence>
<name>A0A6L2L676_TANCI</name>
<evidence type="ECO:0000259" key="2">
    <source>
        <dbReference type="Pfam" id="PF07727"/>
    </source>
</evidence>
<comment type="caution">
    <text evidence="3">The sequence shown here is derived from an EMBL/GenBank/DDBJ whole genome shotgun (WGS) entry which is preliminary data.</text>
</comment>
<sequence>MLTKAMAKEPNAALAHEGLFVDFLSEEEPNKVSKALKHPGWVDSMQEELNQFARNKVWTLVLAPYVYQMDVKSAFLNEKLKEDVYVKQPPGFESSSFSNHVCKLDRALCGLKQAPRSCKDSNGTPNKLGTDLNGKSVNETRYKGMIGSLMYLTLRRPDIQLSTCHCVRYQVNPKESYLIDVKRIFRYLKGKALQVPIFCDNTSAIAISNNPDLHSRTKHIVVRPWFASIGYSGEIRTKGTLKKSFLPPRWRFISLLLKYMMPKHDNEELTLNPTQVLSVHNWALKLNQHAGPLFSNHMKDICNIDVPVESQAPKTSSKIRRRFSKAKKPRTRSGLKRKQSSKHTSEYKTKASKSKTGQSNEETQSSSAKDKSPSHPLRSTPMVGEMHKEAQQAAGSLTFLGATSEEEAYPQLSIGCDASADSTAEADLGLSAPNDFILEQQDYPMGTSSRVSCFAKSISLVQEKLKTWDALPSLLNKVTITLNRFTSLINQSSQKAKDKGVPSTGKSNASPAEGEKNTYSATKEANLKNDLVDLMGIDVVEEYHKKEVTI</sequence>
<reference evidence="3" key="1">
    <citation type="journal article" date="2019" name="Sci. Rep.">
        <title>Draft genome of Tanacetum cinerariifolium, the natural source of mosquito coil.</title>
        <authorList>
            <person name="Yamashiro T."/>
            <person name="Shiraishi A."/>
            <person name="Satake H."/>
            <person name="Nakayama K."/>
        </authorList>
    </citation>
    <scope>NUCLEOTIDE SEQUENCE</scope>
</reference>
<feature type="compositionally biased region" description="Polar residues" evidence="1">
    <location>
        <begin position="354"/>
        <end position="367"/>
    </location>
</feature>
<feature type="domain" description="Reverse transcriptase Ty1/copia-type" evidence="2">
    <location>
        <begin position="65"/>
        <end position="117"/>
    </location>
</feature>
<dbReference type="PANTHER" id="PTHR11439">
    <property type="entry name" value="GAG-POL-RELATED RETROTRANSPOSON"/>
    <property type="match status" value="1"/>
</dbReference>
<dbReference type="EMBL" id="BKCJ010003558">
    <property type="protein sequence ID" value="GEU55815.1"/>
    <property type="molecule type" value="Genomic_DNA"/>
</dbReference>
<proteinExistence type="predicted"/>